<gene>
    <name evidence="2" type="ORF">KV203_09055</name>
</gene>
<keyword evidence="3" id="KW-1185">Reference proteome</keyword>
<feature type="compositionally biased region" description="Basic and acidic residues" evidence="1">
    <location>
        <begin position="114"/>
        <end position="129"/>
    </location>
</feature>
<dbReference type="EMBL" id="CP079105">
    <property type="protein sequence ID" value="QXQ15428.1"/>
    <property type="molecule type" value="Genomic_DNA"/>
</dbReference>
<dbReference type="InterPro" id="IPR032584">
    <property type="entry name" value="DUF4913"/>
</dbReference>
<reference evidence="2" key="1">
    <citation type="submission" date="2021-07" db="EMBL/GenBank/DDBJ databases">
        <title>Candidatus Kaistella beijingensis sp. nov. isolated from a municipal wastewater treatment plant is involved in sludge foaming.</title>
        <authorList>
            <person name="Song Y."/>
            <person name="Liu S.-J."/>
        </authorList>
    </citation>
    <scope>NUCLEOTIDE SEQUENCE</scope>
    <source>
        <strain evidence="2">DSM 43998</strain>
    </source>
</reference>
<evidence type="ECO:0000313" key="3">
    <source>
        <dbReference type="Proteomes" id="UP000887023"/>
    </source>
</evidence>
<accession>A0ABX8SC32</accession>
<sequence>MSSEEWPSVEGPVFHNVFDFVSNYLAEVYRRQVTDVSDRVWCPQWWEHPEAWARFTALWQAWEAARVGSADDMSRWWLGHADNHMKVLLDVQGPFVYCSVRDGHRPTLGPLPIEEPRTVDEVDALRQDEAGSPSSNGRPPGN</sequence>
<evidence type="ECO:0000256" key="1">
    <source>
        <dbReference type="SAM" id="MobiDB-lite"/>
    </source>
</evidence>
<protein>
    <submittedName>
        <fullName evidence="2">DUF4913 domain-containing protein</fullName>
    </submittedName>
</protein>
<feature type="region of interest" description="Disordered" evidence="1">
    <location>
        <begin position="104"/>
        <end position="142"/>
    </location>
</feature>
<name>A0ABX8SC32_9ACTN</name>
<dbReference type="Pfam" id="PF16259">
    <property type="entry name" value="DUF4913"/>
    <property type="match status" value="1"/>
</dbReference>
<organism evidence="2 3">
    <name type="scientific">Skermania pinensis</name>
    <dbReference type="NCBI Taxonomy" id="39122"/>
    <lineage>
        <taxon>Bacteria</taxon>
        <taxon>Bacillati</taxon>
        <taxon>Actinomycetota</taxon>
        <taxon>Actinomycetes</taxon>
        <taxon>Mycobacteriales</taxon>
        <taxon>Gordoniaceae</taxon>
        <taxon>Skermania</taxon>
    </lineage>
</organism>
<feature type="compositionally biased region" description="Polar residues" evidence="1">
    <location>
        <begin position="132"/>
        <end position="142"/>
    </location>
</feature>
<proteinExistence type="predicted"/>
<evidence type="ECO:0000313" key="2">
    <source>
        <dbReference type="EMBL" id="QXQ15428.1"/>
    </source>
</evidence>
<dbReference type="RefSeq" id="WP_083529870.1">
    <property type="nucleotide sequence ID" value="NZ_CBCRUZ010000001.1"/>
</dbReference>
<dbReference type="Proteomes" id="UP000887023">
    <property type="component" value="Chromosome"/>
</dbReference>